<feature type="domain" description="Creatinase N-terminal" evidence="5">
    <location>
        <begin position="8"/>
        <end position="145"/>
    </location>
</feature>
<reference evidence="7 8" key="1">
    <citation type="submission" date="2018-08" db="EMBL/GenBank/DDBJ databases">
        <title>Pallidiluteibacterium maritimus gen. nov., sp. nov., isolated from coastal sediment.</title>
        <authorList>
            <person name="Zhou L.Y."/>
        </authorList>
    </citation>
    <scope>NUCLEOTIDE SEQUENCE [LARGE SCALE GENOMIC DNA]</scope>
    <source>
        <strain evidence="7 8">XSD2</strain>
    </source>
</reference>
<keyword evidence="3" id="KW-0378">Hydrolase</keyword>
<dbReference type="InterPro" id="IPR000587">
    <property type="entry name" value="Creatinase_N"/>
</dbReference>
<dbReference type="RefSeq" id="WP_119436358.1">
    <property type="nucleotide sequence ID" value="NZ_QWGR01000001.1"/>
</dbReference>
<comment type="caution">
    <text evidence="7">The sequence shown here is derived from an EMBL/GenBank/DDBJ whole genome shotgun (WGS) entry which is preliminary data.</text>
</comment>
<evidence type="ECO:0000256" key="3">
    <source>
        <dbReference type="ARBA" id="ARBA00022801"/>
    </source>
</evidence>
<gene>
    <name evidence="7" type="ORF">D1614_02085</name>
</gene>
<dbReference type="GO" id="GO:0070006">
    <property type="term" value="F:metalloaminopeptidase activity"/>
    <property type="evidence" value="ECO:0007669"/>
    <property type="project" value="InterPro"/>
</dbReference>
<dbReference type="EMBL" id="QWGR01000001">
    <property type="protein sequence ID" value="RIJ50888.1"/>
    <property type="molecule type" value="Genomic_DNA"/>
</dbReference>
<dbReference type="InterPro" id="IPR033740">
    <property type="entry name" value="Pept_M24B"/>
</dbReference>
<keyword evidence="8" id="KW-1185">Reference proteome</keyword>
<dbReference type="CDD" id="cd01085">
    <property type="entry name" value="APP"/>
    <property type="match status" value="1"/>
</dbReference>
<name>A0A399T500_9BACT</name>
<protein>
    <submittedName>
        <fullName evidence="7">Aminopeptidase P family protein</fullName>
    </submittedName>
</protein>
<keyword evidence="7" id="KW-0645">Protease</keyword>
<dbReference type="Pfam" id="PF16189">
    <property type="entry name" value="Creatinase_N_2"/>
    <property type="match status" value="1"/>
</dbReference>
<evidence type="ECO:0000313" key="8">
    <source>
        <dbReference type="Proteomes" id="UP000265926"/>
    </source>
</evidence>
<keyword evidence="2" id="KW-0479">Metal-binding</keyword>
<dbReference type="InterPro" id="IPR050422">
    <property type="entry name" value="X-Pro_aminopeptidase_P"/>
</dbReference>
<sequence>MKDIIQQRLTALRAEMSKAEVDAWYISGTDPHSSEYLPKRWETREFISGFTGSYGVVAVTKNKAALWTDSRYFLQAAGELEGTGIEMMKLRVPDAVPPAEWLAQNLSAGSKLGIDTQTVSVAEFRNLQRTLVKTGIELVETPDLLEPVWKDRPAIPSDKAFELELQYAGLPGTEKQQTVASKLAKKGAELQIVSMLDELAWLYNLRGSDVSYNPVFTGFAVVGATESILFVDAQKIDSALKLKLEADGVQLKAYTDFYRFLSEINGKKIFVDPGTLNYAAYSLLSEKNEILEGTSVVALLKAQKNATEIEGFRRAMVKDGVALVEFLYWLKETVGEKPVTDYDAGVKLAEFRSKQEGFKGESFPPIVGYKGRGAIVHLHIGPNDGLPLEADGALLFDSGGQYLDGTTDVTRTVALGPVSEQFKTDYTLVLKGMIGLTLAKFPYGTKGCHIDILARQALWENGMNYGHGTGHGVGHFLNVHEGPMAIRQEYNENPILPGNVLSNEPAFYREGEYGIRTENMIVCVECEETGYGRFLGFETLTLCPIDTSLIKSGLLSDREKNWVNEYHAEVKRRLKPVLNTSLHSFLDELTNAI</sequence>
<dbReference type="InterPro" id="IPR029149">
    <property type="entry name" value="Creatin/AminoP/Spt16_N"/>
</dbReference>
<dbReference type="InterPro" id="IPR032416">
    <property type="entry name" value="Peptidase_M24_C"/>
</dbReference>
<dbReference type="Gene3D" id="3.90.230.10">
    <property type="entry name" value="Creatinase/methionine aminopeptidase superfamily"/>
    <property type="match status" value="1"/>
</dbReference>
<evidence type="ECO:0000256" key="2">
    <source>
        <dbReference type="ARBA" id="ARBA00022723"/>
    </source>
</evidence>
<feature type="domain" description="Peptidase M24 C-terminal" evidence="6">
    <location>
        <begin position="534"/>
        <end position="592"/>
    </location>
</feature>
<accession>A0A399T500</accession>
<keyword evidence="7" id="KW-0031">Aminopeptidase</keyword>
<comment type="similarity">
    <text evidence="1">Belongs to the peptidase M24B family.</text>
</comment>
<dbReference type="GO" id="GO:0046872">
    <property type="term" value="F:metal ion binding"/>
    <property type="evidence" value="ECO:0007669"/>
    <property type="project" value="UniProtKB-KW"/>
</dbReference>
<dbReference type="OrthoDB" id="9806388at2"/>
<dbReference type="Pfam" id="PF00557">
    <property type="entry name" value="Peptidase_M24"/>
    <property type="match status" value="1"/>
</dbReference>
<evidence type="ECO:0000259" key="6">
    <source>
        <dbReference type="Pfam" id="PF16188"/>
    </source>
</evidence>
<feature type="domain" description="Peptidase M24" evidence="4">
    <location>
        <begin position="311"/>
        <end position="524"/>
    </location>
</feature>
<organism evidence="7 8">
    <name type="scientific">Maribellus luteus</name>
    <dbReference type="NCBI Taxonomy" id="2305463"/>
    <lineage>
        <taxon>Bacteria</taxon>
        <taxon>Pseudomonadati</taxon>
        <taxon>Bacteroidota</taxon>
        <taxon>Bacteroidia</taxon>
        <taxon>Marinilabiliales</taxon>
        <taxon>Prolixibacteraceae</taxon>
        <taxon>Maribellus</taxon>
    </lineage>
</organism>
<dbReference type="SUPFAM" id="SSF53092">
    <property type="entry name" value="Creatinase/prolidase N-terminal domain"/>
    <property type="match status" value="1"/>
</dbReference>
<proteinExistence type="inferred from homology"/>
<evidence type="ECO:0000259" key="5">
    <source>
        <dbReference type="Pfam" id="PF01321"/>
    </source>
</evidence>
<dbReference type="PANTHER" id="PTHR43763:SF6">
    <property type="entry name" value="XAA-PRO AMINOPEPTIDASE 1"/>
    <property type="match status" value="1"/>
</dbReference>
<dbReference type="AlphaFoldDB" id="A0A399T500"/>
<evidence type="ECO:0000259" key="4">
    <source>
        <dbReference type="Pfam" id="PF00557"/>
    </source>
</evidence>
<dbReference type="GO" id="GO:0005737">
    <property type="term" value="C:cytoplasm"/>
    <property type="evidence" value="ECO:0007669"/>
    <property type="project" value="UniProtKB-ARBA"/>
</dbReference>
<dbReference type="SUPFAM" id="SSF55920">
    <property type="entry name" value="Creatinase/aminopeptidase"/>
    <property type="match status" value="1"/>
</dbReference>
<dbReference type="Proteomes" id="UP000265926">
    <property type="component" value="Unassembled WGS sequence"/>
</dbReference>
<dbReference type="PANTHER" id="PTHR43763">
    <property type="entry name" value="XAA-PRO AMINOPEPTIDASE 1"/>
    <property type="match status" value="1"/>
</dbReference>
<dbReference type="Gene3D" id="3.40.350.10">
    <property type="entry name" value="Creatinase/prolidase N-terminal domain"/>
    <property type="match status" value="2"/>
</dbReference>
<evidence type="ECO:0000313" key="7">
    <source>
        <dbReference type="EMBL" id="RIJ50888.1"/>
    </source>
</evidence>
<dbReference type="Pfam" id="PF01321">
    <property type="entry name" value="Creatinase_N"/>
    <property type="match status" value="1"/>
</dbReference>
<dbReference type="InterPro" id="IPR000994">
    <property type="entry name" value="Pept_M24"/>
</dbReference>
<dbReference type="InterPro" id="IPR036005">
    <property type="entry name" value="Creatinase/aminopeptidase-like"/>
</dbReference>
<dbReference type="Pfam" id="PF16188">
    <property type="entry name" value="Peptidase_M24_C"/>
    <property type="match status" value="1"/>
</dbReference>
<dbReference type="FunFam" id="3.90.230.10:FF:000009">
    <property type="entry name" value="xaa-Pro aminopeptidase 2"/>
    <property type="match status" value="1"/>
</dbReference>
<evidence type="ECO:0000256" key="1">
    <source>
        <dbReference type="ARBA" id="ARBA00008766"/>
    </source>
</evidence>